<evidence type="ECO:0008006" key="4">
    <source>
        <dbReference type="Google" id="ProtNLM"/>
    </source>
</evidence>
<feature type="compositionally biased region" description="Polar residues" evidence="1">
    <location>
        <begin position="32"/>
        <end position="53"/>
    </location>
</feature>
<dbReference type="PROSITE" id="PS51808">
    <property type="entry name" value="CHCH"/>
    <property type="match status" value="1"/>
</dbReference>
<evidence type="ECO:0000256" key="1">
    <source>
        <dbReference type="SAM" id="MobiDB-lite"/>
    </source>
</evidence>
<evidence type="ECO:0000313" key="2">
    <source>
        <dbReference type="EMBL" id="KAK4526386.1"/>
    </source>
</evidence>
<name>A0AAV9IGN0_9RHOD</name>
<feature type="region of interest" description="Disordered" evidence="1">
    <location>
        <begin position="1"/>
        <end position="77"/>
    </location>
</feature>
<protein>
    <recommendedName>
        <fullName evidence="4">CHCH domain-containing protein</fullName>
    </recommendedName>
</protein>
<reference evidence="2 3" key="1">
    <citation type="submission" date="2022-07" db="EMBL/GenBank/DDBJ databases">
        <title>Genome-wide signatures of adaptation to extreme environments.</title>
        <authorList>
            <person name="Cho C.H."/>
            <person name="Yoon H.S."/>
        </authorList>
    </citation>
    <scope>NUCLEOTIDE SEQUENCE [LARGE SCALE GENOMIC DNA]</scope>
    <source>
        <strain evidence="2 3">108.79 E11</strain>
    </source>
</reference>
<dbReference type="InterPro" id="IPR027179">
    <property type="entry name" value="CMC4"/>
</dbReference>
<dbReference type="SUPFAM" id="SSF47072">
    <property type="entry name" value="Cysteine alpha-hairpin motif"/>
    <property type="match status" value="1"/>
</dbReference>
<dbReference type="Pfam" id="PF08991">
    <property type="entry name" value="CMC4"/>
    <property type="match status" value="1"/>
</dbReference>
<comment type="caution">
    <text evidence="2">The sequence shown here is derived from an EMBL/GenBank/DDBJ whole genome shotgun (WGS) entry which is preliminary data.</text>
</comment>
<evidence type="ECO:0000313" key="3">
    <source>
        <dbReference type="Proteomes" id="UP001300502"/>
    </source>
</evidence>
<organism evidence="2 3">
    <name type="scientific">Galdieria yellowstonensis</name>
    <dbReference type="NCBI Taxonomy" id="3028027"/>
    <lineage>
        <taxon>Eukaryota</taxon>
        <taxon>Rhodophyta</taxon>
        <taxon>Bangiophyceae</taxon>
        <taxon>Galdieriales</taxon>
        <taxon>Galdieriaceae</taxon>
        <taxon>Galdieria</taxon>
    </lineage>
</organism>
<accession>A0AAV9IGN0</accession>
<dbReference type="EMBL" id="JANCYU010000039">
    <property type="protein sequence ID" value="KAK4526386.1"/>
    <property type="molecule type" value="Genomic_DNA"/>
</dbReference>
<dbReference type="Proteomes" id="UP001300502">
    <property type="component" value="Unassembled WGS sequence"/>
</dbReference>
<keyword evidence="3" id="KW-1185">Reference proteome</keyword>
<dbReference type="Gene3D" id="1.10.287.1130">
    <property type="entry name" value="CytochromE C oxidase copper chaperone"/>
    <property type="match status" value="1"/>
</dbReference>
<sequence length="155" mass="17513">MGRRGGSGAARRTPLRSKPPLFAKREREEATTKQSSRPASSLANVKNNPTSGNQREKTNQTTTPPTQKPSMTSSLFGGMLGSMLPMFLFMNWFRRNPEEREPDKDEIAQKKCQRLACNIQDCLEKNDYQQSMCEEAIRKYKACMEAAKGNYENLG</sequence>
<feature type="compositionally biased region" description="Low complexity" evidence="1">
    <location>
        <begin position="59"/>
        <end position="74"/>
    </location>
</feature>
<proteinExistence type="predicted"/>
<dbReference type="InterPro" id="IPR009069">
    <property type="entry name" value="Cys_alpha_HP_mot_SF"/>
</dbReference>
<dbReference type="AlphaFoldDB" id="A0AAV9IGN0"/>
<gene>
    <name evidence="2" type="ORF">GAYE_SCF23G4300</name>
</gene>